<organism evidence="2">
    <name type="scientific">Coccolithus braarudii</name>
    <dbReference type="NCBI Taxonomy" id="221442"/>
    <lineage>
        <taxon>Eukaryota</taxon>
        <taxon>Haptista</taxon>
        <taxon>Haptophyta</taxon>
        <taxon>Prymnesiophyceae</taxon>
        <taxon>Coccolithales</taxon>
        <taxon>Coccolithaceae</taxon>
        <taxon>Coccolithus</taxon>
    </lineage>
</organism>
<evidence type="ECO:0000313" key="2">
    <source>
        <dbReference type="EMBL" id="CAD8614699.1"/>
    </source>
</evidence>
<evidence type="ECO:0008006" key="3">
    <source>
        <dbReference type="Google" id="ProtNLM"/>
    </source>
</evidence>
<evidence type="ECO:0000256" key="1">
    <source>
        <dbReference type="SAM" id="SignalP"/>
    </source>
</evidence>
<sequence>MGMGVLDILIVLPSVAVSLHAPTASFRRIPTPTFAPRVDSLVAVQLPADQHRLLDALQTMPQWESGAKVSVQQLYEQACLAVDPMSDDAFDNAIEYLEASGALRIEEGLTDDDDDWIFNAKVDGDKVEREAAPSAVDLEEAESGVQNEVPMGVVVFDRERHALYDYEAEQSAAEAVVCILAKLKRFGVESADTKEWPALTAACNRLAEVTADSPAPPLRDDPRLFGDWELVGTTSKEFSERRGVSGLGNAPFTAPKAVFFRFLPTGVCLAKEVLEFFGNPVVLNELRGRFGFSADGIFMQEQYTEADMGGQLTNPSFSGGSATLRGLCITADGSMRIGSGGTGGAFFVFKKILPGELDAWLQSWNLPLCGGTAVVMSKEQQRVAYPYRELI</sequence>
<proteinExistence type="predicted"/>
<feature type="signal peptide" evidence="1">
    <location>
        <begin position="1"/>
        <end position="18"/>
    </location>
</feature>
<dbReference type="EMBL" id="HBEY01038003">
    <property type="protein sequence ID" value="CAD8614699.1"/>
    <property type="molecule type" value="Transcribed_RNA"/>
</dbReference>
<gene>
    <name evidence="2" type="ORF">CPEL01642_LOCUS18080</name>
</gene>
<feature type="chain" id="PRO_5030573056" description="Plastid lipid-associated protein/fibrillin conserved domain-containing protein" evidence="1">
    <location>
        <begin position="19"/>
        <end position="391"/>
    </location>
</feature>
<reference evidence="2" key="1">
    <citation type="submission" date="2021-01" db="EMBL/GenBank/DDBJ databases">
        <authorList>
            <person name="Corre E."/>
            <person name="Pelletier E."/>
            <person name="Niang G."/>
            <person name="Scheremetjew M."/>
            <person name="Finn R."/>
            <person name="Kale V."/>
            <person name="Holt S."/>
            <person name="Cochrane G."/>
            <person name="Meng A."/>
            <person name="Brown T."/>
            <person name="Cohen L."/>
        </authorList>
    </citation>
    <scope>NUCLEOTIDE SEQUENCE</scope>
    <source>
        <strain evidence="2">PLY182g</strain>
    </source>
</reference>
<accession>A0A7S0Q5G0</accession>
<dbReference type="AlphaFoldDB" id="A0A7S0Q5G0"/>
<keyword evidence="1" id="KW-0732">Signal</keyword>
<name>A0A7S0Q5G0_9EUKA</name>
<protein>
    <recommendedName>
        <fullName evidence="3">Plastid lipid-associated protein/fibrillin conserved domain-containing protein</fullName>
    </recommendedName>
</protein>